<evidence type="ECO:0000313" key="1">
    <source>
        <dbReference type="EMBL" id="KAK3289851.1"/>
    </source>
</evidence>
<dbReference type="AlphaFoldDB" id="A0AAE0H6F4"/>
<keyword evidence="2" id="KW-1185">Reference proteome</keyword>
<reference evidence="1 2" key="1">
    <citation type="journal article" date="2015" name="Genome Biol. Evol.">
        <title>Comparative Genomics of a Bacterivorous Green Alga Reveals Evolutionary Causalities and Consequences of Phago-Mixotrophic Mode of Nutrition.</title>
        <authorList>
            <person name="Burns J.A."/>
            <person name="Paasch A."/>
            <person name="Narechania A."/>
            <person name="Kim E."/>
        </authorList>
    </citation>
    <scope>NUCLEOTIDE SEQUENCE [LARGE SCALE GENOMIC DNA]</scope>
    <source>
        <strain evidence="1 2">PLY_AMNH</strain>
    </source>
</reference>
<dbReference type="EMBL" id="LGRX02000014">
    <property type="protein sequence ID" value="KAK3289851.1"/>
    <property type="molecule type" value="Genomic_DNA"/>
</dbReference>
<protein>
    <submittedName>
        <fullName evidence="1">Uncharacterized protein</fullName>
    </submittedName>
</protein>
<comment type="caution">
    <text evidence="1">The sequence shown here is derived from an EMBL/GenBank/DDBJ whole genome shotgun (WGS) entry which is preliminary data.</text>
</comment>
<dbReference type="Proteomes" id="UP001190700">
    <property type="component" value="Unassembled WGS sequence"/>
</dbReference>
<sequence>MEDNQRHMSATVVFCVKKLIQDAQKQGAIDLTLALLTRATFWEGWSTFEKAPLTCDLEARRNGRIGVTSCDMKCEWSVSGTGKIYIRQMKKEVFAGKLKRETRREWIHVLWIMCAHRIEQTCETAATSRAAVLRQQMQQAVNRVIQYIAERYNREYRSPRLVLHVHSDACKCPTICRVELVEDDRLILSPIQTDQNKKALLKDLHFKKDVKPFFDRTVQMCIINDRLHERELPRVEGIVTCPQISTQGECIVGSKLLHDGEASERRLYVHTPIDAIKEDTLEQLRDWSTLELYEKFKKILKGAFDVSSDHGDAYLHIFEFTLMVMTRGLVTDDSSSYPLYVVTDDNLLENLRSLCGSDAFTLRSSMHVAYESLKSRQCEGRLLTLAASLEQLTASAKRELVQLHKHGFMSWSNRAGRIGSKQMIIYIKVDLQCLAEVDKLGIDDVRIVRTRLSSPCSVLSAHDISKLWTLSACFLEKEVNRVSCLETSQLSTSWNGLRRQLMSSVRESECPTSTNNHAVHDRSLLKVTVQHTYNLLKLQRFDCARLESMVLAHAERTKNKRTAHNDSRSVAFRFFLRDRRHSSVNLLSLLRECVNKRFCIKQDLGLSTTDTCSKVIQVEVHEFVCDRSATPLFQLRCAS</sequence>
<proteinExistence type="predicted"/>
<gene>
    <name evidence="1" type="ORF">CYMTET_2710</name>
</gene>
<accession>A0AAE0H6F4</accession>
<name>A0AAE0H6F4_9CHLO</name>
<organism evidence="1 2">
    <name type="scientific">Cymbomonas tetramitiformis</name>
    <dbReference type="NCBI Taxonomy" id="36881"/>
    <lineage>
        <taxon>Eukaryota</taxon>
        <taxon>Viridiplantae</taxon>
        <taxon>Chlorophyta</taxon>
        <taxon>Pyramimonadophyceae</taxon>
        <taxon>Pyramimonadales</taxon>
        <taxon>Pyramimonadaceae</taxon>
        <taxon>Cymbomonas</taxon>
    </lineage>
</organism>
<evidence type="ECO:0000313" key="2">
    <source>
        <dbReference type="Proteomes" id="UP001190700"/>
    </source>
</evidence>